<dbReference type="InterPro" id="IPR011969">
    <property type="entry name" value="Clan_AA_Asp_peptidase_C"/>
</dbReference>
<dbReference type="RefSeq" id="WP_140192493.1">
    <property type="nucleotide sequence ID" value="NZ_CP065915.1"/>
</dbReference>
<keyword evidence="1" id="KW-0812">Transmembrane</keyword>
<dbReference type="CDD" id="cd05483">
    <property type="entry name" value="retropepsin_like_bacteria"/>
    <property type="match status" value="1"/>
</dbReference>
<gene>
    <name evidence="2" type="ORF">FHY64_00465</name>
</gene>
<dbReference type="NCBIfam" id="TIGR02281">
    <property type="entry name" value="clan_AA_DTGA"/>
    <property type="match status" value="1"/>
</dbReference>
<keyword evidence="2" id="KW-0378">Hydrolase</keyword>
<evidence type="ECO:0000256" key="1">
    <source>
        <dbReference type="SAM" id="Phobius"/>
    </source>
</evidence>
<comment type="caution">
    <text evidence="2">The sequence shown here is derived from an EMBL/GenBank/DDBJ whole genome shotgun (WGS) entry which is preliminary data.</text>
</comment>
<feature type="transmembrane region" description="Helical" evidence="1">
    <location>
        <begin position="6"/>
        <end position="25"/>
    </location>
</feature>
<keyword evidence="1" id="KW-1133">Transmembrane helix</keyword>
<organism evidence="2 3">
    <name type="scientific">Pelagovum pacificum</name>
    <dbReference type="NCBI Taxonomy" id="2588711"/>
    <lineage>
        <taxon>Bacteria</taxon>
        <taxon>Pseudomonadati</taxon>
        <taxon>Pseudomonadota</taxon>
        <taxon>Alphaproteobacteria</taxon>
        <taxon>Rhodobacterales</taxon>
        <taxon>Paracoccaceae</taxon>
        <taxon>Pelagovum</taxon>
    </lineage>
</organism>
<feature type="transmembrane region" description="Helical" evidence="1">
    <location>
        <begin position="37"/>
        <end position="56"/>
    </location>
</feature>
<dbReference type="Pfam" id="PF13975">
    <property type="entry name" value="gag-asp_proteas"/>
    <property type="match status" value="1"/>
</dbReference>
<dbReference type="EMBL" id="VFFF01000001">
    <property type="protein sequence ID" value="TNY34265.1"/>
    <property type="molecule type" value="Genomic_DNA"/>
</dbReference>
<dbReference type="SUPFAM" id="SSF50630">
    <property type="entry name" value="Acid proteases"/>
    <property type="match status" value="1"/>
</dbReference>
<dbReference type="GO" id="GO:0006508">
    <property type="term" value="P:proteolysis"/>
    <property type="evidence" value="ECO:0007669"/>
    <property type="project" value="UniProtKB-KW"/>
</dbReference>
<dbReference type="Gene3D" id="2.40.70.10">
    <property type="entry name" value="Acid Proteases"/>
    <property type="match status" value="1"/>
</dbReference>
<protein>
    <submittedName>
        <fullName evidence="2">TIGR02281 family clan AA aspartic protease</fullName>
        <ecNumber evidence="2">3.4.23.-</ecNumber>
    </submittedName>
</protein>
<evidence type="ECO:0000313" key="3">
    <source>
        <dbReference type="Proteomes" id="UP000314011"/>
    </source>
</evidence>
<keyword evidence="2" id="KW-0645">Protease</keyword>
<dbReference type="AlphaFoldDB" id="A0A5C5GHL0"/>
<sequence length="192" mass="20698">MDGDDIARIAYLSLLGAAIGGWFLMQNRGQLGKMAQQAAVWALIFVGVVAAVGLWSDIRDDVMPRQSVISENVIEIPRGPDGHYSIRAEVNGVPLDFVVDTGASQIVLSRQDAERVGIDPDGLVYSGSAQTANGIVGTAPVSLDRLAVGPIEDRNVRAYVNEGELFGSLLGMGYLNRFERIEIEGDRLILTR</sequence>
<accession>A0A5C5GHL0</accession>
<proteinExistence type="predicted"/>
<dbReference type="GO" id="GO:0008233">
    <property type="term" value="F:peptidase activity"/>
    <property type="evidence" value="ECO:0007669"/>
    <property type="project" value="UniProtKB-KW"/>
</dbReference>
<name>A0A5C5GHL0_9RHOB</name>
<dbReference type="InterPro" id="IPR021109">
    <property type="entry name" value="Peptidase_aspartic_dom_sf"/>
</dbReference>
<dbReference type="InterPro" id="IPR034122">
    <property type="entry name" value="Retropepsin-like_bacterial"/>
</dbReference>
<reference evidence="2 3" key="1">
    <citation type="submission" date="2019-06" db="EMBL/GenBank/DDBJ databases">
        <title>Genome of new Rhodobacteraceae sp. SM1903.</title>
        <authorList>
            <person name="Ren X."/>
        </authorList>
    </citation>
    <scope>NUCLEOTIDE SEQUENCE [LARGE SCALE GENOMIC DNA]</scope>
    <source>
        <strain evidence="2 3">SM1903</strain>
    </source>
</reference>
<dbReference type="Proteomes" id="UP000314011">
    <property type="component" value="Unassembled WGS sequence"/>
</dbReference>
<evidence type="ECO:0000313" key="2">
    <source>
        <dbReference type="EMBL" id="TNY34265.1"/>
    </source>
</evidence>
<keyword evidence="1" id="KW-0472">Membrane</keyword>
<dbReference type="EC" id="3.4.23.-" evidence="2"/>
<dbReference type="OrthoDB" id="7595324at2"/>
<keyword evidence="3" id="KW-1185">Reference proteome</keyword>